<dbReference type="InterPro" id="IPR036388">
    <property type="entry name" value="WH-like_DNA-bd_sf"/>
</dbReference>
<keyword evidence="7 11" id="KW-0456">Lyase</keyword>
<dbReference type="AlphaFoldDB" id="A0A1P8KGL5"/>
<comment type="function">
    <text evidence="8">Cleaves the carbon-mercury bond of organomercurials such as phenylmercuric acetate. One product is Hg(2+), which is subsequently detoxified by the mercuric reductase.</text>
</comment>
<evidence type="ECO:0000256" key="9">
    <source>
        <dbReference type="ARBA" id="ARBA00031271"/>
    </source>
</evidence>
<evidence type="ECO:0000259" key="10">
    <source>
        <dbReference type="Pfam" id="PF12324"/>
    </source>
</evidence>
<evidence type="ECO:0000256" key="1">
    <source>
        <dbReference type="ARBA" id="ARBA00000165"/>
    </source>
</evidence>
<dbReference type="GO" id="GO:0046689">
    <property type="term" value="P:response to mercury ion"/>
    <property type="evidence" value="ECO:0007669"/>
    <property type="project" value="UniProtKB-KW"/>
</dbReference>
<dbReference type="NCBIfam" id="NF009710">
    <property type="entry name" value="PRK13239.1"/>
    <property type="match status" value="1"/>
</dbReference>
<dbReference type="SUPFAM" id="SSF160387">
    <property type="entry name" value="NosL/MerB-like"/>
    <property type="match status" value="1"/>
</dbReference>
<dbReference type="Gene3D" id="1.10.10.10">
    <property type="entry name" value="Winged helix-like DNA-binding domain superfamily/Winged helix DNA-binding domain"/>
    <property type="match status" value="1"/>
</dbReference>
<sequence>METSTFVKEIAERFSVINRLHPTELLLPLLREIAKGSPVSRKTLATVLDWPADRVAAALDQVPSTEYDDDGNIVGYGLTLRETPHTFEIDGQRLYTWCTLDALIFPALLGRSAYVSSRCPTTGEEVSLTVAPDGLHRLEPASAVVSLVRPNASSDIRCSFCCHVHFFASAAAADDWVAQHEGAEVVGVEEAFRLGQELARQLSSPSGT</sequence>
<dbReference type="RefSeq" id="WP_032490465.1">
    <property type="nucleotide sequence ID" value="NZ_CP082144.1"/>
</dbReference>
<dbReference type="EMBL" id="KX426227">
    <property type="protein sequence ID" value="APW48825.1"/>
    <property type="molecule type" value="Genomic_DNA"/>
</dbReference>
<dbReference type="SUPFAM" id="SSF46785">
    <property type="entry name" value="Winged helix' DNA-binding domain"/>
    <property type="match status" value="1"/>
</dbReference>
<evidence type="ECO:0000256" key="5">
    <source>
        <dbReference type="ARBA" id="ARBA00022466"/>
    </source>
</evidence>
<evidence type="ECO:0000256" key="3">
    <source>
        <dbReference type="ARBA" id="ARBA00013237"/>
    </source>
</evidence>
<gene>
    <name evidence="11" type="primary">merB</name>
    <name evidence="11" type="ORF">BAA96_1p0120</name>
</gene>
<dbReference type="InterPro" id="IPR024259">
    <property type="entry name" value="MerB_HTH_dom"/>
</dbReference>
<keyword evidence="11" id="KW-0614">Plasmid</keyword>
<dbReference type="Pfam" id="PF12324">
    <property type="entry name" value="HTH_15"/>
    <property type="match status" value="1"/>
</dbReference>
<dbReference type="Gene3D" id="3.15.10.60">
    <property type="entry name" value="Alkylmercury lyase"/>
    <property type="match status" value="1"/>
</dbReference>
<evidence type="ECO:0000313" key="11">
    <source>
        <dbReference type="EMBL" id="APW48825.1"/>
    </source>
</evidence>
<evidence type="ECO:0000256" key="4">
    <source>
        <dbReference type="ARBA" id="ARBA00018180"/>
    </source>
</evidence>
<organism evidence="11">
    <name type="scientific">Acinetobacter lwoffii</name>
    <dbReference type="NCBI Taxonomy" id="28090"/>
    <lineage>
        <taxon>Bacteria</taxon>
        <taxon>Pseudomonadati</taxon>
        <taxon>Pseudomonadota</taxon>
        <taxon>Gammaproteobacteria</taxon>
        <taxon>Moraxellales</taxon>
        <taxon>Moraxellaceae</taxon>
        <taxon>Acinetobacter</taxon>
    </lineage>
</organism>
<comment type="similarity">
    <text evidence="2">Belongs to the MerB family.</text>
</comment>
<proteinExistence type="inferred from homology"/>
<dbReference type="InterPro" id="IPR004927">
    <property type="entry name" value="MerB"/>
</dbReference>
<dbReference type="GO" id="GO:0018836">
    <property type="term" value="F:alkylmercury lyase activity"/>
    <property type="evidence" value="ECO:0007669"/>
    <property type="project" value="UniProtKB-EC"/>
</dbReference>
<comment type="catalytic activity">
    <reaction evidence="1">
        <text>an alkylmercury + H(+) = an alkane + Hg(2+)</text>
        <dbReference type="Rhea" id="RHEA:18777"/>
        <dbReference type="ChEBI" id="CHEBI:15378"/>
        <dbReference type="ChEBI" id="CHEBI:16793"/>
        <dbReference type="ChEBI" id="CHEBI:18310"/>
        <dbReference type="ChEBI" id="CHEBI:83725"/>
        <dbReference type="EC" id="4.99.1.2"/>
    </reaction>
</comment>
<dbReference type="NCBIfam" id="NF033555">
    <property type="entry name" value="lyase_MerB"/>
    <property type="match status" value="1"/>
</dbReference>
<evidence type="ECO:0000256" key="8">
    <source>
        <dbReference type="ARBA" id="ARBA00025326"/>
    </source>
</evidence>
<dbReference type="Pfam" id="PF03243">
    <property type="entry name" value="MerB"/>
    <property type="match status" value="1"/>
</dbReference>
<evidence type="ECO:0000256" key="6">
    <source>
        <dbReference type="ARBA" id="ARBA00022914"/>
    </source>
</evidence>
<reference evidence="11" key="1">
    <citation type="journal article" date="2016" name="Biomed. Res. Int.">
        <title>Resistance of Permafrost and Modern Acinetobacter lwoffii Strains to Heavy Metals and Arsenic Revealed by Genome Analysis.</title>
        <authorList>
            <person name="Mindlin S."/>
            <person name="Petrenko A."/>
            <person name="Kurakov A."/>
            <person name="Beletsky A."/>
            <person name="Mardanov A."/>
            <person name="Petrova M."/>
        </authorList>
    </citation>
    <scope>NUCLEOTIDE SEQUENCE</scope>
    <source>
        <strain evidence="11">ED23-35</strain>
        <plasmid evidence="11">pALWED1.1</plasmid>
    </source>
</reference>
<dbReference type="PIRSF" id="PIRSF001458">
    <property type="entry name" value="MerB"/>
    <property type="match status" value="1"/>
</dbReference>
<name>A0A1P8KGL5_ACILW</name>
<evidence type="ECO:0000256" key="7">
    <source>
        <dbReference type="ARBA" id="ARBA00023239"/>
    </source>
</evidence>
<dbReference type="InterPro" id="IPR036390">
    <property type="entry name" value="WH_DNA-bd_sf"/>
</dbReference>
<geneLocation type="plasmid" evidence="11">
    <name>pALWED1.1</name>
</geneLocation>
<accession>A0A1P8KGL5</accession>
<keyword evidence="6" id="KW-0476">Mercury</keyword>
<feature type="domain" description="Alkylmercury lyase helix-turn-helix" evidence="10">
    <location>
        <begin position="24"/>
        <end position="77"/>
    </location>
</feature>
<dbReference type="EC" id="4.99.1.2" evidence="3"/>
<dbReference type="PRINTS" id="PR01699">
    <property type="entry name" value="ORGNOHGLYASE"/>
</dbReference>
<evidence type="ECO:0000256" key="2">
    <source>
        <dbReference type="ARBA" id="ARBA00009443"/>
    </source>
</evidence>
<keyword evidence="5" id="KW-0475">Mercuric resistance</keyword>
<protein>
    <recommendedName>
        <fullName evidence="4">Alkylmercury lyase</fullName>
        <ecNumber evidence="3">4.99.1.2</ecNumber>
    </recommendedName>
    <alternativeName>
        <fullName evidence="9">Organomercurial lyase</fullName>
    </alternativeName>
</protein>